<sequence>MSQPKSKVISPETTTPDSNTTITPIAASPVAPKPQAAPPAIKIRTYLVLRRTTRDIPKPRDPIVTITPSPPPPPSLLPPHPYHPHTNPSYANTATSHTLSLEGWDFEIDLPKDAHRHYKLSLPPSTHSSNIPLLHTSYPPVPPPINDTATFPTPPPHDPSGTTTQIITWTPSLATASSILSAEFSHAVRVARSRLETGYALQVQGPETGTGSTRAGVFKRFVRFTEEGEVVGTGLEESRRLGELGWGARMGTGCVVVEWWDLVEVRVGVVRRGEE</sequence>
<proteinExistence type="predicted"/>
<feature type="compositionally biased region" description="Low complexity" evidence="1">
    <location>
        <begin position="11"/>
        <end position="30"/>
    </location>
</feature>
<feature type="compositionally biased region" description="Pro residues" evidence="1">
    <location>
        <begin position="68"/>
        <end position="81"/>
    </location>
</feature>
<protein>
    <submittedName>
        <fullName evidence="2">Uncharacterized protein</fullName>
    </submittedName>
</protein>
<evidence type="ECO:0000256" key="1">
    <source>
        <dbReference type="SAM" id="MobiDB-lite"/>
    </source>
</evidence>
<feature type="region of interest" description="Disordered" evidence="1">
    <location>
        <begin position="1"/>
        <end position="38"/>
    </location>
</feature>
<dbReference type="AlphaFoldDB" id="A0A6A5UAR1"/>
<evidence type="ECO:0000313" key="2">
    <source>
        <dbReference type="EMBL" id="KAF1961828.1"/>
    </source>
</evidence>
<name>A0A6A5UAR1_9PLEO</name>
<evidence type="ECO:0000313" key="3">
    <source>
        <dbReference type="Proteomes" id="UP000800035"/>
    </source>
</evidence>
<accession>A0A6A5UAR1</accession>
<dbReference type="EMBL" id="ML976980">
    <property type="protein sequence ID" value="KAF1961828.1"/>
    <property type="molecule type" value="Genomic_DNA"/>
</dbReference>
<feature type="region of interest" description="Disordered" evidence="1">
    <location>
        <begin position="57"/>
        <end position="93"/>
    </location>
</feature>
<dbReference type="Proteomes" id="UP000800035">
    <property type="component" value="Unassembled WGS sequence"/>
</dbReference>
<keyword evidence="3" id="KW-1185">Reference proteome</keyword>
<reference evidence="2" key="1">
    <citation type="journal article" date="2020" name="Stud. Mycol.">
        <title>101 Dothideomycetes genomes: a test case for predicting lifestyles and emergence of pathogens.</title>
        <authorList>
            <person name="Haridas S."/>
            <person name="Albert R."/>
            <person name="Binder M."/>
            <person name="Bloem J."/>
            <person name="Labutti K."/>
            <person name="Salamov A."/>
            <person name="Andreopoulos B."/>
            <person name="Baker S."/>
            <person name="Barry K."/>
            <person name="Bills G."/>
            <person name="Bluhm B."/>
            <person name="Cannon C."/>
            <person name="Castanera R."/>
            <person name="Culley D."/>
            <person name="Daum C."/>
            <person name="Ezra D."/>
            <person name="Gonzalez J."/>
            <person name="Henrissat B."/>
            <person name="Kuo A."/>
            <person name="Liang C."/>
            <person name="Lipzen A."/>
            <person name="Lutzoni F."/>
            <person name="Magnuson J."/>
            <person name="Mondo S."/>
            <person name="Nolan M."/>
            <person name="Ohm R."/>
            <person name="Pangilinan J."/>
            <person name="Park H.-J."/>
            <person name="Ramirez L."/>
            <person name="Alfaro M."/>
            <person name="Sun H."/>
            <person name="Tritt A."/>
            <person name="Yoshinaga Y."/>
            <person name="Zwiers L.-H."/>
            <person name="Turgeon B."/>
            <person name="Goodwin S."/>
            <person name="Spatafora J."/>
            <person name="Crous P."/>
            <person name="Grigoriev I."/>
        </authorList>
    </citation>
    <scope>NUCLEOTIDE SEQUENCE</scope>
    <source>
        <strain evidence="2">CBS 675.92</strain>
    </source>
</reference>
<organism evidence="2 3">
    <name type="scientific">Byssothecium circinans</name>
    <dbReference type="NCBI Taxonomy" id="147558"/>
    <lineage>
        <taxon>Eukaryota</taxon>
        <taxon>Fungi</taxon>
        <taxon>Dikarya</taxon>
        <taxon>Ascomycota</taxon>
        <taxon>Pezizomycotina</taxon>
        <taxon>Dothideomycetes</taxon>
        <taxon>Pleosporomycetidae</taxon>
        <taxon>Pleosporales</taxon>
        <taxon>Massarineae</taxon>
        <taxon>Massarinaceae</taxon>
        <taxon>Byssothecium</taxon>
    </lineage>
</organism>
<gene>
    <name evidence="2" type="ORF">CC80DRAFT_543194</name>
</gene>